<feature type="compositionally biased region" description="Acidic residues" evidence="4">
    <location>
        <begin position="447"/>
        <end position="461"/>
    </location>
</feature>
<dbReference type="InterPro" id="IPR055439">
    <property type="entry name" value="Beta-prop_EML_1st"/>
</dbReference>
<feature type="region of interest" description="Disordered" evidence="4">
    <location>
        <begin position="447"/>
        <end position="483"/>
    </location>
</feature>
<dbReference type="Pfam" id="PF23409">
    <property type="entry name" value="Beta-prop_EML"/>
    <property type="match status" value="1"/>
</dbReference>
<dbReference type="InterPro" id="IPR036322">
    <property type="entry name" value="WD40_repeat_dom_sf"/>
</dbReference>
<reference evidence="7" key="1">
    <citation type="submission" date="2022-10" db="EMBL/GenBank/DDBJ databases">
        <title>Novel sulphate-reducing endosymbionts in the free-living metamonad Anaeramoeba.</title>
        <authorList>
            <person name="Jerlstrom-Hultqvist J."/>
            <person name="Cepicka I."/>
            <person name="Gallot-Lavallee L."/>
            <person name="Salas-Leiva D."/>
            <person name="Curtis B.A."/>
            <person name="Zahonova K."/>
            <person name="Pipaliya S."/>
            <person name="Dacks J."/>
            <person name="Roger A.J."/>
        </authorList>
    </citation>
    <scope>NUCLEOTIDE SEQUENCE</scope>
    <source>
        <strain evidence="7">BMAN</strain>
    </source>
</reference>
<dbReference type="InterPro" id="IPR001680">
    <property type="entry name" value="WD40_rpt"/>
</dbReference>
<dbReference type="EMBL" id="JAPDFW010000054">
    <property type="protein sequence ID" value="KAJ5078189.1"/>
    <property type="molecule type" value="Genomic_DNA"/>
</dbReference>
<feature type="compositionally biased region" description="Basic and acidic residues" evidence="4">
    <location>
        <begin position="15"/>
        <end position="30"/>
    </location>
</feature>
<dbReference type="PANTHER" id="PTHR13720:SF33">
    <property type="entry name" value="HELP DOMAIN-CONTAINING PROTEIN"/>
    <property type="match status" value="1"/>
</dbReference>
<proteinExistence type="predicted"/>
<dbReference type="Pfam" id="PF23414">
    <property type="entry name" value="Beta-prop_EML_2"/>
    <property type="match status" value="1"/>
</dbReference>
<dbReference type="GO" id="GO:0008017">
    <property type="term" value="F:microtubule binding"/>
    <property type="evidence" value="ECO:0007669"/>
    <property type="project" value="TreeGrafter"/>
</dbReference>
<dbReference type="CDD" id="cd00030">
    <property type="entry name" value="C2"/>
    <property type="match status" value="1"/>
</dbReference>
<name>A0A9Q0RFJ1_ANAIG</name>
<dbReference type="PROSITE" id="PS50294">
    <property type="entry name" value="WD_REPEATS_REGION"/>
    <property type="match status" value="2"/>
</dbReference>
<comment type="caution">
    <text evidence="7">The sequence shown here is derived from an EMBL/GenBank/DDBJ whole genome shotgun (WGS) entry which is preliminary data.</text>
</comment>
<feature type="domain" description="EML-like second beta-propeller" evidence="6">
    <location>
        <begin position="825"/>
        <end position="1070"/>
    </location>
</feature>
<feature type="compositionally biased region" description="Basic and acidic residues" evidence="4">
    <location>
        <begin position="462"/>
        <end position="483"/>
    </location>
</feature>
<feature type="region of interest" description="Disordered" evidence="4">
    <location>
        <begin position="1"/>
        <end position="53"/>
    </location>
</feature>
<dbReference type="PROSITE" id="PS50082">
    <property type="entry name" value="WD_REPEATS_2"/>
    <property type="match status" value="3"/>
</dbReference>
<evidence type="ECO:0000256" key="2">
    <source>
        <dbReference type="ARBA" id="ARBA00022737"/>
    </source>
</evidence>
<dbReference type="SUPFAM" id="SSF63829">
    <property type="entry name" value="Calcium-dependent phosphotriesterase"/>
    <property type="match status" value="1"/>
</dbReference>
<dbReference type="PANTHER" id="PTHR13720">
    <property type="entry name" value="WD-40 REPEAT PROTEIN"/>
    <property type="match status" value="1"/>
</dbReference>
<dbReference type="InterPro" id="IPR035892">
    <property type="entry name" value="C2_domain_sf"/>
</dbReference>
<dbReference type="SUPFAM" id="SSF49562">
    <property type="entry name" value="C2 domain (Calcium/lipid-binding domain, CaLB)"/>
    <property type="match status" value="1"/>
</dbReference>
<feature type="region of interest" description="Disordered" evidence="4">
    <location>
        <begin position="363"/>
        <end position="399"/>
    </location>
</feature>
<keyword evidence="8" id="KW-1185">Reference proteome</keyword>
<evidence type="ECO:0000256" key="4">
    <source>
        <dbReference type="SAM" id="MobiDB-lite"/>
    </source>
</evidence>
<dbReference type="SMART" id="SM00320">
    <property type="entry name" value="WD40"/>
    <property type="match status" value="9"/>
</dbReference>
<evidence type="ECO:0000259" key="5">
    <source>
        <dbReference type="Pfam" id="PF23409"/>
    </source>
</evidence>
<keyword evidence="1 3" id="KW-0853">WD repeat</keyword>
<dbReference type="CDD" id="cd00200">
    <property type="entry name" value="WD40"/>
    <property type="match status" value="1"/>
</dbReference>
<evidence type="ECO:0000313" key="8">
    <source>
        <dbReference type="Proteomes" id="UP001149090"/>
    </source>
</evidence>
<evidence type="ECO:0000256" key="1">
    <source>
        <dbReference type="ARBA" id="ARBA00022574"/>
    </source>
</evidence>
<sequence>MSISQKKLSKLQKKQIQEMEKRKAQREARAFQRSQTQKAKSPTKSPTKMQTKIQTQIQSQNQNQNQLRKFSQWVFIFLKAAENLQVSDVFCVLSAGASQKYQSMISKSTPVIWNQKFYFGLNNLTRSINIEVFGQKYTTQLKLKEIKITTNSLEAGKLKFESIQLDNGGGTLLYDIFFKTFPSPITQQDFEKNLLEAIDQHQFEPPKMKTQPIKPQVNTQSMNQMNQFNPPQYQPQTNTQSMNQMNQFNPPQYQPQVNTQPMNQMNQFTPPQYQQQTNTQPMNQFNPPQYKQQTNTQPMNQMNQFNPPQYQQPMNQFNPPQYQPQTNTQSMNQMNQFNPPQYQPQTNNQPMNQMNQFTPPQYQQPMNQFNPPQYQQQTNTQPMNQMNQFNPPQYKQQTNTQQINQVNTPPINQMNQLNLNDLGLNTQSKNSQNTSNFDLGQGFEIATDSDLDTNSDIDSDSDNDKEQRLQQKMQKQKEMQNKLRSQKEILEETTDPFQGIGGNQNTSKMFNNSLELEFIYGYRGIESRDNIQVTRNQELVYYASRMGIVYNPQTHTQRFFFGHTTEITCLTLHPNGHYVATGQYDDEPLIFIWDSETGEKISRFKTSHDLGIASLSFSSDGKYLFCVSMDELHYISIWDCEKKKMICFEIGDENKILCSYSNPFIPNQFITCGIKNLRFWQLNKNRVTSERADLSSKGEIVLHSLIMFDQNSVITGTSTGEILVWDLQTKSIIKTFRAHAGPCFALHTTKENVFLSGGKDGKVILWDNQTFSRVRTITKFTGGPIRAIDLCNNKIYAGTLKNEIWEADLSTDEAKTIICPHGDEVWGLATHPTLPQFITASDDRSIRYWDASEKTLVSKISVNGQPRYVTYSYTGDLIAIGLRDGEFIIYQTGSLKQVANRKDMICSVTYMTFSPNDQKFAIGFEDGTIMIHNSQSSFRKSLDFKIQSKVLAIDWSVSSDCVRVSDGKSISFFTAEENMTISDFNSINWASFNCLTIQQLSDALGFSIGLNSICAWDNSPSIRLYDYPIKNSNNFQKISGHNSAVTAVRFLQNSRVISVGGQDMCVFQWVVK</sequence>
<feature type="repeat" description="WD" evidence="3">
    <location>
        <begin position="1038"/>
        <end position="1072"/>
    </location>
</feature>
<dbReference type="Proteomes" id="UP001149090">
    <property type="component" value="Unassembled WGS sequence"/>
</dbReference>
<feature type="repeat" description="WD" evidence="3">
    <location>
        <begin position="736"/>
        <end position="776"/>
    </location>
</feature>
<feature type="domain" description="EML-like first beta-propeller" evidence="5">
    <location>
        <begin position="556"/>
        <end position="806"/>
    </location>
</feature>
<dbReference type="AlphaFoldDB" id="A0A9Q0RFJ1"/>
<accession>A0A9Q0RFJ1</accession>
<dbReference type="InterPro" id="IPR005108">
    <property type="entry name" value="HELP"/>
</dbReference>
<evidence type="ECO:0000259" key="6">
    <source>
        <dbReference type="Pfam" id="PF23414"/>
    </source>
</evidence>
<keyword evidence="2" id="KW-0677">Repeat</keyword>
<feature type="compositionally biased region" description="Polar residues" evidence="4">
    <location>
        <begin position="32"/>
        <end position="46"/>
    </location>
</feature>
<protein>
    <submittedName>
        <fullName evidence="7">Wd-40 repeat protein</fullName>
    </submittedName>
</protein>
<gene>
    <name evidence="7" type="ORF">M0811_04977</name>
</gene>
<feature type="repeat" description="WD" evidence="3">
    <location>
        <begin position="818"/>
        <end position="859"/>
    </location>
</feature>
<dbReference type="InterPro" id="IPR055442">
    <property type="entry name" value="Beta-prop_EML-like_2nd"/>
</dbReference>
<dbReference type="Gene3D" id="2.130.10.10">
    <property type="entry name" value="YVTN repeat-like/Quinoprotein amine dehydrogenase"/>
    <property type="match status" value="2"/>
</dbReference>
<dbReference type="InterPro" id="IPR050630">
    <property type="entry name" value="WD_repeat_EMAP"/>
</dbReference>
<dbReference type="Pfam" id="PF03451">
    <property type="entry name" value="HELP"/>
    <property type="match status" value="1"/>
</dbReference>
<evidence type="ECO:0000256" key="3">
    <source>
        <dbReference type="PROSITE-ProRule" id="PRU00221"/>
    </source>
</evidence>
<organism evidence="7 8">
    <name type="scientific">Anaeramoeba ignava</name>
    <name type="common">Anaerobic marine amoeba</name>
    <dbReference type="NCBI Taxonomy" id="1746090"/>
    <lineage>
        <taxon>Eukaryota</taxon>
        <taxon>Metamonada</taxon>
        <taxon>Anaeramoebidae</taxon>
        <taxon>Anaeramoeba</taxon>
    </lineage>
</organism>
<dbReference type="Gene3D" id="2.60.40.150">
    <property type="entry name" value="C2 domain"/>
    <property type="match status" value="1"/>
</dbReference>
<dbReference type="SUPFAM" id="SSF50978">
    <property type="entry name" value="WD40 repeat-like"/>
    <property type="match status" value="1"/>
</dbReference>
<evidence type="ECO:0000313" key="7">
    <source>
        <dbReference type="EMBL" id="KAJ5078189.1"/>
    </source>
</evidence>
<dbReference type="InterPro" id="IPR015943">
    <property type="entry name" value="WD40/YVTN_repeat-like_dom_sf"/>
</dbReference>
<dbReference type="OrthoDB" id="47802at2759"/>